<proteinExistence type="predicted"/>
<protein>
    <submittedName>
        <fullName evidence="2">VOC family protein</fullName>
    </submittedName>
</protein>
<gene>
    <name evidence="2" type="ORF">ACFOSE_07120</name>
</gene>
<reference evidence="3" key="1">
    <citation type="journal article" date="2019" name="Int. J. Syst. Evol. Microbiol.">
        <title>The Global Catalogue of Microorganisms (GCM) 10K type strain sequencing project: providing services to taxonomists for standard genome sequencing and annotation.</title>
        <authorList>
            <consortium name="The Broad Institute Genomics Platform"/>
            <consortium name="The Broad Institute Genome Sequencing Center for Infectious Disease"/>
            <person name="Wu L."/>
            <person name="Ma J."/>
        </authorList>
    </citation>
    <scope>NUCLEOTIDE SEQUENCE [LARGE SCALE GENOMIC DNA]</scope>
    <source>
        <strain evidence="3">CCUG 58728</strain>
    </source>
</reference>
<evidence type="ECO:0000259" key="1">
    <source>
        <dbReference type="PROSITE" id="PS51819"/>
    </source>
</evidence>
<sequence length="125" mass="14272">MKIEHVGLWAKDLENMRDFYVKYFGAQASNLYHNPKTKFSSYFLTFSEGARVELCHRPDITQGNKASFGLTHLAFALGSKEEVDRFAYEMQDNGYPIQNGPRTTGDGYYEAVIYDPEGNQIELTV</sequence>
<dbReference type="InterPro" id="IPR051332">
    <property type="entry name" value="Fosfomycin_Res_Enzymes"/>
</dbReference>
<dbReference type="Pfam" id="PF00903">
    <property type="entry name" value="Glyoxalase"/>
    <property type="match status" value="1"/>
</dbReference>
<name>A0ABV8D2I7_9STRE</name>
<dbReference type="EMBL" id="JBHSAC010000059">
    <property type="protein sequence ID" value="MFC3932530.1"/>
    <property type="molecule type" value="Genomic_DNA"/>
</dbReference>
<dbReference type="PANTHER" id="PTHR36113">
    <property type="entry name" value="LYASE, PUTATIVE-RELATED-RELATED"/>
    <property type="match status" value="1"/>
</dbReference>
<dbReference type="RefSeq" id="WP_380432009.1">
    <property type="nucleotide sequence ID" value="NZ_JBHSAC010000059.1"/>
</dbReference>
<dbReference type="InterPro" id="IPR037523">
    <property type="entry name" value="VOC_core"/>
</dbReference>
<dbReference type="PANTHER" id="PTHR36113:SF1">
    <property type="entry name" value="GLYOXALASE_BLEOMYCIN RESISTANCE PROTEIN_DIOXYGENASE"/>
    <property type="match status" value="1"/>
</dbReference>
<dbReference type="InterPro" id="IPR029068">
    <property type="entry name" value="Glyas_Bleomycin-R_OHBP_Dase"/>
</dbReference>
<dbReference type="Gene3D" id="3.10.180.10">
    <property type="entry name" value="2,3-Dihydroxybiphenyl 1,2-Dioxygenase, domain 1"/>
    <property type="match status" value="1"/>
</dbReference>
<dbReference type="SUPFAM" id="SSF54593">
    <property type="entry name" value="Glyoxalase/Bleomycin resistance protein/Dihydroxybiphenyl dioxygenase"/>
    <property type="match status" value="1"/>
</dbReference>
<evidence type="ECO:0000313" key="2">
    <source>
        <dbReference type="EMBL" id="MFC3932530.1"/>
    </source>
</evidence>
<evidence type="ECO:0000313" key="3">
    <source>
        <dbReference type="Proteomes" id="UP001595901"/>
    </source>
</evidence>
<dbReference type="PROSITE" id="PS51819">
    <property type="entry name" value="VOC"/>
    <property type="match status" value="1"/>
</dbReference>
<keyword evidence="3" id="KW-1185">Reference proteome</keyword>
<accession>A0ABV8D2I7</accession>
<organism evidence="2 3">
    <name type="scientific">Streptococcus dentapri</name>
    <dbReference type="NCBI Taxonomy" id="573564"/>
    <lineage>
        <taxon>Bacteria</taxon>
        <taxon>Bacillati</taxon>
        <taxon>Bacillota</taxon>
        <taxon>Bacilli</taxon>
        <taxon>Lactobacillales</taxon>
        <taxon>Streptococcaceae</taxon>
        <taxon>Streptococcus</taxon>
    </lineage>
</organism>
<dbReference type="InterPro" id="IPR004360">
    <property type="entry name" value="Glyas_Fos-R_dOase_dom"/>
</dbReference>
<comment type="caution">
    <text evidence="2">The sequence shown here is derived from an EMBL/GenBank/DDBJ whole genome shotgun (WGS) entry which is preliminary data.</text>
</comment>
<feature type="domain" description="VOC" evidence="1">
    <location>
        <begin position="2"/>
        <end position="125"/>
    </location>
</feature>
<dbReference type="Proteomes" id="UP001595901">
    <property type="component" value="Unassembled WGS sequence"/>
</dbReference>